<dbReference type="SMART" id="SM00065">
    <property type="entry name" value="GAF"/>
    <property type="match status" value="1"/>
</dbReference>
<comment type="catalytic activity">
    <reaction evidence="1">
        <text>ATP + protein L-histidine = ADP + protein N-phospho-L-histidine.</text>
        <dbReference type="EC" id="2.7.13.3"/>
    </reaction>
</comment>
<feature type="domain" description="Histidine kinase" evidence="8">
    <location>
        <begin position="886"/>
        <end position="1095"/>
    </location>
</feature>
<dbReference type="Pfam" id="PF08448">
    <property type="entry name" value="PAS_4"/>
    <property type="match status" value="1"/>
</dbReference>
<feature type="domain" description="PAS" evidence="9">
    <location>
        <begin position="44"/>
        <end position="93"/>
    </location>
</feature>
<evidence type="ECO:0000313" key="11">
    <source>
        <dbReference type="EMBL" id="MFC7434192.1"/>
    </source>
</evidence>
<keyword evidence="6" id="KW-0175">Coiled coil</keyword>
<dbReference type="Gene3D" id="1.10.287.130">
    <property type="match status" value="1"/>
</dbReference>
<evidence type="ECO:0000256" key="1">
    <source>
        <dbReference type="ARBA" id="ARBA00000085"/>
    </source>
</evidence>
<dbReference type="CDD" id="cd00130">
    <property type="entry name" value="PAS"/>
    <property type="match status" value="3"/>
</dbReference>
<feature type="coiled-coil region" evidence="6">
    <location>
        <begin position="848"/>
        <end position="879"/>
    </location>
</feature>
<dbReference type="SUPFAM" id="SSF55874">
    <property type="entry name" value="ATPase domain of HSP90 chaperone/DNA topoisomerase II/histidine kinase"/>
    <property type="match status" value="1"/>
</dbReference>
<dbReference type="Gene3D" id="3.30.450.40">
    <property type="match status" value="1"/>
</dbReference>
<dbReference type="InterPro" id="IPR003018">
    <property type="entry name" value="GAF"/>
</dbReference>
<evidence type="ECO:0000256" key="2">
    <source>
        <dbReference type="ARBA" id="ARBA00012438"/>
    </source>
</evidence>
<dbReference type="SMART" id="SM00388">
    <property type="entry name" value="HisKA"/>
    <property type="match status" value="1"/>
</dbReference>
<dbReference type="SUPFAM" id="SSF55785">
    <property type="entry name" value="PYP-like sensor domain (PAS domain)"/>
    <property type="match status" value="5"/>
</dbReference>
<dbReference type="NCBIfam" id="TIGR00229">
    <property type="entry name" value="sensory_box"/>
    <property type="match status" value="2"/>
</dbReference>
<dbReference type="SUPFAM" id="SSF47384">
    <property type="entry name" value="Homodimeric domain of signal transducing histidine kinase"/>
    <property type="match status" value="1"/>
</dbReference>
<dbReference type="SUPFAM" id="SSF55781">
    <property type="entry name" value="GAF domain-like"/>
    <property type="match status" value="1"/>
</dbReference>
<dbReference type="InterPro" id="IPR052162">
    <property type="entry name" value="Sensor_kinase/Photoreceptor"/>
</dbReference>
<accession>A0ABW2R7Z2</accession>
<gene>
    <name evidence="11" type="ORF">ACFQNJ_06670</name>
</gene>
<dbReference type="InterPro" id="IPR013656">
    <property type="entry name" value="PAS_4"/>
</dbReference>
<dbReference type="PROSITE" id="PS50109">
    <property type="entry name" value="HIS_KIN"/>
    <property type="match status" value="1"/>
</dbReference>
<evidence type="ECO:0000256" key="4">
    <source>
        <dbReference type="ARBA" id="ARBA00022679"/>
    </source>
</evidence>
<feature type="region of interest" description="Disordered" evidence="7">
    <location>
        <begin position="1"/>
        <end position="20"/>
    </location>
</feature>
<dbReference type="EMBL" id="JBHTBX010000003">
    <property type="protein sequence ID" value="MFC7434192.1"/>
    <property type="molecule type" value="Genomic_DNA"/>
</dbReference>
<dbReference type="InterPro" id="IPR005467">
    <property type="entry name" value="His_kinase_dom"/>
</dbReference>
<dbReference type="PANTHER" id="PTHR43304">
    <property type="entry name" value="PHYTOCHROME-LIKE PROTEIN CPH1"/>
    <property type="match status" value="1"/>
</dbReference>
<dbReference type="PROSITE" id="PS50112">
    <property type="entry name" value="PAS"/>
    <property type="match status" value="2"/>
</dbReference>
<dbReference type="Gene3D" id="3.30.450.20">
    <property type="entry name" value="PAS domain"/>
    <property type="match status" value="5"/>
</dbReference>
<sequence length="1095" mass="123597">MPSSAADASPSPPSPEAGSGMVSGMAWEALFMAAPLPASVSRRDGTLLAVNDAWVRLTGTPRAEALGRTTTELGHWDLLGRREDYLEQVLQARPFDVDMRLSGGVPRRMRLHTTALQMNGEDVLLVYLEDVTHDQDAERALRQTNTALQQQVGLHRAIERLAHVGHWTNAANADEVIWSPGLFAIAHMEPVDVLTKAVGRGGIHPDDKPAWLAARQACDEREVDFRWQLPDGSTRWFRTRIGRTTVAGQPDTDFGVVMDITAEKTAASEIAQQLQFIRHTAARVPGLIYMARRRPGGASEIVFASDAAREVFELEPAEMTADIRCVFQRVHPDDLPGLTDTLRESGTRLSPWRHTFRTQLPGRGIRWNKSEAMPEREADGSVLWYGFISDVTDAKLAQDKLDRQHRMLEAVRQAQALFIEADDKRKVFDGLLSALLTAADSAYGFVGEVLYDLHDRPYLRAHAITDISWDEASRQQYRRQLEVGMEFHNLDTLFGHALSTGQVVIANDVDNDPRAKGRPPGHPPLLKFLGIPLAAGDRLVAMVGLANQPGGYSQADVDFLQPLLGAVRQLVLAWRDHAERRRARQQLQATSALLSEKTAALQITFDAMSQGLAMIDADSRVRFYNRRLLELLDLPQALMDTHPLIAEVIEFQKQRGDFGTELALVRESDRPYVLMDPGWDQSSRYLRETTDGRVIEVVTRTLEGGGLVRTYSDVTEFVRAEEALREERQRLQWVLEATRPGIWELSLETWEVKINERWAEMLGYTVDELMPTTFETWRQLVHAPDLARALRLLEQHWSGELPHYECDFRMRHKNGRWIWINSRGQVHRRDAQGGALYMSGTHLDIHDRVEAQEEVRALNATLERRVAERTAELERSMRDVESISYSIAHDLRAPLRAVNGFAGLILDEEADRLSPNGREMFERIQRSSRNMGAMISDMLELLRVVQVDLNMVSVDMQALARAALDTVVPHDLQVRIDLRQLPRAMGDPTLLRQVLTNLMDNALKYSRHRPVPQMQVGFDLDRQAYFIRDNGMGFDMARAQKLFGLFQRLHAGSNVPGTGIGLAIVARIIERHGGRIWAESRPDEGACFWWTLPRP</sequence>
<dbReference type="Proteomes" id="UP001596495">
    <property type="component" value="Unassembled WGS sequence"/>
</dbReference>
<evidence type="ECO:0000313" key="12">
    <source>
        <dbReference type="Proteomes" id="UP001596495"/>
    </source>
</evidence>
<dbReference type="PRINTS" id="PR00344">
    <property type="entry name" value="BCTRLSENSOR"/>
</dbReference>
<keyword evidence="5" id="KW-0418">Kinase</keyword>
<dbReference type="InterPro" id="IPR001610">
    <property type="entry name" value="PAC"/>
</dbReference>
<dbReference type="PANTHER" id="PTHR43304:SF1">
    <property type="entry name" value="PAC DOMAIN-CONTAINING PROTEIN"/>
    <property type="match status" value="1"/>
</dbReference>
<name>A0ABW2R7Z2_9BURK</name>
<evidence type="ECO:0000256" key="3">
    <source>
        <dbReference type="ARBA" id="ARBA00022553"/>
    </source>
</evidence>
<dbReference type="InterPro" id="IPR004358">
    <property type="entry name" value="Sig_transdc_His_kin-like_C"/>
</dbReference>
<protein>
    <recommendedName>
        <fullName evidence="2">histidine kinase</fullName>
        <ecNumber evidence="2">2.7.13.3</ecNumber>
    </recommendedName>
</protein>
<dbReference type="Pfam" id="PF13185">
    <property type="entry name" value="GAF_2"/>
    <property type="match status" value="1"/>
</dbReference>
<evidence type="ECO:0000256" key="5">
    <source>
        <dbReference type="ARBA" id="ARBA00022777"/>
    </source>
</evidence>
<dbReference type="Pfam" id="PF08447">
    <property type="entry name" value="PAS_3"/>
    <property type="match status" value="2"/>
</dbReference>
<proteinExistence type="predicted"/>
<dbReference type="PROSITE" id="PS50113">
    <property type="entry name" value="PAC"/>
    <property type="match status" value="1"/>
</dbReference>
<dbReference type="InterPro" id="IPR000700">
    <property type="entry name" value="PAS-assoc_C"/>
</dbReference>
<reference evidence="12" key="1">
    <citation type="journal article" date="2019" name="Int. J. Syst. Evol. Microbiol.">
        <title>The Global Catalogue of Microorganisms (GCM) 10K type strain sequencing project: providing services to taxonomists for standard genome sequencing and annotation.</title>
        <authorList>
            <consortium name="The Broad Institute Genomics Platform"/>
            <consortium name="The Broad Institute Genome Sequencing Center for Infectious Disease"/>
            <person name="Wu L."/>
            <person name="Ma J."/>
        </authorList>
    </citation>
    <scope>NUCLEOTIDE SEQUENCE [LARGE SCALE GENOMIC DNA]</scope>
    <source>
        <strain evidence="12">CCUG 54518</strain>
    </source>
</reference>
<dbReference type="InterPro" id="IPR036890">
    <property type="entry name" value="HATPase_C_sf"/>
</dbReference>
<evidence type="ECO:0000259" key="10">
    <source>
        <dbReference type="PROSITE" id="PS50113"/>
    </source>
</evidence>
<keyword evidence="3" id="KW-0597">Phosphoprotein</keyword>
<dbReference type="InterPro" id="IPR000014">
    <property type="entry name" value="PAS"/>
</dbReference>
<dbReference type="InterPro" id="IPR013655">
    <property type="entry name" value="PAS_fold_3"/>
</dbReference>
<dbReference type="CDD" id="cd00082">
    <property type="entry name" value="HisKA"/>
    <property type="match status" value="1"/>
</dbReference>
<evidence type="ECO:0000256" key="6">
    <source>
        <dbReference type="SAM" id="Coils"/>
    </source>
</evidence>
<keyword evidence="12" id="KW-1185">Reference proteome</keyword>
<comment type="caution">
    <text evidence="11">The sequence shown here is derived from an EMBL/GenBank/DDBJ whole genome shotgun (WGS) entry which is preliminary data.</text>
</comment>
<dbReference type="SMART" id="SM00086">
    <property type="entry name" value="PAC"/>
    <property type="match status" value="3"/>
</dbReference>
<dbReference type="SMART" id="SM00387">
    <property type="entry name" value="HATPase_c"/>
    <property type="match status" value="1"/>
</dbReference>
<dbReference type="Pfam" id="PF02518">
    <property type="entry name" value="HATPase_c"/>
    <property type="match status" value="1"/>
</dbReference>
<dbReference type="InterPro" id="IPR035965">
    <property type="entry name" value="PAS-like_dom_sf"/>
</dbReference>
<dbReference type="Pfam" id="PF00512">
    <property type="entry name" value="HisKA"/>
    <property type="match status" value="1"/>
</dbReference>
<evidence type="ECO:0000256" key="7">
    <source>
        <dbReference type="SAM" id="MobiDB-lite"/>
    </source>
</evidence>
<dbReference type="Gene3D" id="3.30.565.10">
    <property type="entry name" value="Histidine kinase-like ATPase, C-terminal domain"/>
    <property type="match status" value="1"/>
</dbReference>
<evidence type="ECO:0000259" key="9">
    <source>
        <dbReference type="PROSITE" id="PS50112"/>
    </source>
</evidence>
<dbReference type="InterPro" id="IPR003594">
    <property type="entry name" value="HATPase_dom"/>
</dbReference>
<feature type="domain" description="PAS" evidence="9">
    <location>
        <begin position="727"/>
        <end position="800"/>
    </location>
</feature>
<dbReference type="InterPro" id="IPR029016">
    <property type="entry name" value="GAF-like_dom_sf"/>
</dbReference>
<dbReference type="InterPro" id="IPR036097">
    <property type="entry name" value="HisK_dim/P_sf"/>
</dbReference>
<keyword evidence="4" id="KW-0808">Transferase</keyword>
<dbReference type="EC" id="2.7.13.3" evidence="2"/>
<evidence type="ECO:0000259" key="8">
    <source>
        <dbReference type="PROSITE" id="PS50109"/>
    </source>
</evidence>
<dbReference type="RefSeq" id="WP_382255202.1">
    <property type="nucleotide sequence ID" value="NZ_JBHTBX010000003.1"/>
</dbReference>
<dbReference type="InterPro" id="IPR003661">
    <property type="entry name" value="HisK_dim/P_dom"/>
</dbReference>
<dbReference type="Pfam" id="PF12860">
    <property type="entry name" value="PAS_7"/>
    <property type="match status" value="1"/>
</dbReference>
<organism evidence="11 12">
    <name type="scientific">Hydrogenophaga bisanensis</name>
    <dbReference type="NCBI Taxonomy" id="439611"/>
    <lineage>
        <taxon>Bacteria</taxon>
        <taxon>Pseudomonadati</taxon>
        <taxon>Pseudomonadota</taxon>
        <taxon>Betaproteobacteria</taxon>
        <taxon>Burkholderiales</taxon>
        <taxon>Comamonadaceae</taxon>
        <taxon>Hydrogenophaga</taxon>
    </lineage>
</organism>
<dbReference type="SMART" id="SM00091">
    <property type="entry name" value="PAS"/>
    <property type="match status" value="4"/>
</dbReference>
<feature type="domain" description="PAC" evidence="10">
    <location>
        <begin position="804"/>
        <end position="857"/>
    </location>
</feature>